<feature type="compositionally biased region" description="Low complexity" evidence="1">
    <location>
        <begin position="300"/>
        <end position="309"/>
    </location>
</feature>
<name>A0A2N3VBL5_9NOCA</name>
<evidence type="ECO:0000313" key="4">
    <source>
        <dbReference type="Proteomes" id="UP000233766"/>
    </source>
</evidence>
<feature type="transmembrane region" description="Helical" evidence="2">
    <location>
        <begin position="37"/>
        <end position="62"/>
    </location>
</feature>
<comment type="caution">
    <text evidence="3">The sequence shown here is derived from an EMBL/GenBank/DDBJ whole genome shotgun (WGS) entry which is preliminary data.</text>
</comment>
<organism evidence="3 4">
    <name type="scientific">Nocardia fluminea</name>
    <dbReference type="NCBI Taxonomy" id="134984"/>
    <lineage>
        <taxon>Bacteria</taxon>
        <taxon>Bacillati</taxon>
        <taxon>Actinomycetota</taxon>
        <taxon>Actinomycetes</taxon>
        <taxon>Mycobacteriales</taxon>
        <taxon>Nocardiaceae</taxon>
        <taxon>Nocardia</taxon>
    </lineage>
</organism>
<keyword evidence="2" id="KW-0472">Membrane</keyword>
<dbReference type="AlphaFoldDB" id="A0A2N3VBL5"/>
<protein>
    <submittedName>
        <fullName evidence="3">Uncharacterized protein</fullName>
    </submittedName>
</protein>
<evidence type="ECO:0000313" key="3">
    <source>
        <dbReference type="EMBL" id="PKV78999.1"/>
    </source>
</evidence>
<feature type="region of interest" description="Disordered" evidence="1">
    <location>
        <begin position="279"/>
        <end position="318"/>
    </location>
</feature>
<dbReference type="Proteomes" id="UP000233766">
    <property type="component" value="Unassembled WGS sequence"/>
</dbReference>
<proteinExistence type="predicted"/>
<keyword evidence="2" id="KW-1133">Transmembrane helix</keyword>
<evidence type="ECO:0000256" key="1">
    <source>
        <dbReference type="SAM" id="MobiDB-lite"/>
    </source>
</evidence>
<sequence length="318" mass="34438">MLSARVVPMLPVAFSAPAVPTPPGALSALVVSMPPVVLSAPVVSMALGVLNVPVVSMALVVLSVRVDPGRRVDLRCRADLRRMGLARRRVALVVGDRVGLLPASDRGTHGRGTRLVDNSLRVRARSNHGVGQGSRLVGRDRARVPERDSPAMALVCNSLQGPPPMCLVRNHIRAKGHRGIQVRAVGPVHRRVVDQPDEARPAVPVRRKPVDPERVTGRAIGPVRNSQVDRKRDAGQVRSKRINRRQDTGRAMGRVRRWPGCRKGCPAGIGVTSRTIRAEHLGTSAAPTSPDRTRRRPRCRFPGGIPPRGATAQRMITR</sequence>
<evidence type="ECO:0000256" key="2">
    <source>
        <dbReference type="SAM" id="Phobius"/>
    </source>
</evidence>
<dbReference type="EMBL" id="PJMW01000002">
    <property type="protein sequence ID" value="PKV78999.1"/>
    <property type="molecule type" value="Genomic_DNA"/>
</dbReference>
<reference evidence="3 4" key="1">
    <citation type="submission" date="2017-12" db="EMBL/GenBank/DDBJ databases">
        <title>Sequencing the genomes of 1000 Actinobacteria strains.</title>
        <authorList>
            <person name="Klenk H.-P."/>
        </authorList>
    </citation>
    <scope>NUCLEOTIDE SEQUENCE [LARGE SCALE GENOMIC DNA]</scope>
    <source>
        <strain evidence="3 4">DSM 44489</strain>
    </source>
</reference>
<keyword evidence="4" id="KW-1185">Reference proteome</keyword>
<gene>
    <name evidence="3" type="ORF">ATK86_3385</name>
</gene>
<accession>A0A2N3VBL5</accession>
<keyword evidence="2" id="KW-0812">Transmembrane</keyword>